<evidence type="ECO:0000313" key="3">
    <source>
        <dbReference type="Proteomes" id="UP000438476"/>
    </source>
</evidence>
<dbReference type="InterPro" id="IPR010093">
    <property type="entry name" value="SinI_DNA-bd"/>
</dbReference>
<name>A0A6I4T6M9_9SPHN</name>
<accession>A0A6I4T6M9</accession>
<protein>
    <submittedName>
        <fullName evidence="2">Helix-turn-helix domain-containing protein</fullName>
    </submittedName>
</protein>
<comment type="caution">
    <text evidence="2">The sequence shown here is derived from an EMBL/GenBank/DDBJ whole genome shotgun (WGS) entry which is preliminary data.</text>
</comment>
<gene>
    <name evidence="2" type="ORF">GRI91_12540</name>
</gene>
<dbReference type="EMBL" id="WTYT01000005">
    <property type="protein sequence ID" value="MXO66586.1"/>
    <property type="molecule type" value="Genomic_DNA"/>
</dbReference>
<keyword evidence="3" id="KW-1185">Reference proteome</keyword>
<evidence type="ECO:0000259" key="1">
    <source>
        <dbReference type="Pfam" id="PF12728"/>
    </source>
</evidence>
<dbReference type="RefSeq" id="WP_160737021.1">
    <property type="nucleotide sequence ID" value="NZ_WTYT01000005.1"/>
</dbReference>
<dbReference type="Pfam" id="PF12728">
    <property type="entry name" value="HTH_17"/>
    <property type="match status" value="1"/>
</dbReference>
<organism evidence="2 3">
    <name type="scientific">Altericroceibacterium endophyticum</name>
    <dbReference type="NCBI Taxonomy" id="1808508"/>
    <lineage>
        <taxon>Bacteria</taxon>
        <taxon>Pseudomonadati</taxon>
        <taxon>Pseudomonadota</taxon>
        <taxon>Alphaproteobacteria</taxon>
        <taxon>Sphingomonadales</taxon>
        <taxon>Erythrobacteraceae</taxon>
        <taxon>Altericroceibacterium</taxon>
    </lineage>
</organism>
<proteinExistence type="predicted"/>
<reference evidence="2 3" key="1">
    <citation type="submission" date="2019-12" db="EMBL/GenBank/DDBJ databases">
        <title>Genomic-based taxomic classification of the family Erythrobacteraceae.</title>
        <authorList>
            <person name="Xu L."/>
        </authorList>
    </citation>
    <scope>NUCLEOTIDE SEQUENCE [LARGE SCALE GENOMIC DNA]</scope>
    <source>
        <strain evidence="2 3">LMG 29518</strain>
    </source>
</reference>
<dbReference type="OrthoDB" id="7874861at2"/>
<dbReference type="Proteomes" id="UP000438476">
    <property type="component" value="Unassembled WGS sequence"/>
</dbReference>
<feature type="domain" description="Helix-turn-helix" evidence="1">
    <location>
        <begin position="5"/>
        <end position="54"/>
    </location>
</feature>
<dbReference type="GO" id="GO:0003677">
    <property type="term" value="F:DNA binding"/>
    <property type="evidence" value="ECO:0007669"/>
    <property type="project" value="InterPro"/>
</dbReference>
<sequence>MEPLLLSITEAAKALSLGRTSLYELIRTGQLDTRKMGRRRLVTVASIKRLAEKQD</sequence>
<dbReference type="AlphaFoldDB" id="A0A6I4T6M9"/>
<dbReference type="NCBIfam" id="TIGR01764">
    <property type="entry name" value="excise"/>
    <property type="match status" value="1"/>
</dbReference>
<dbReference type="InterPro" id="IPR041657">
    <property type="entry name" value="HTH_17"/>
</dbReference>
<evidence type="ECO:0000313" key="2">
    <source>
        <dbReference type="EMBL" id="MXO66586.1"/>
    </source>
</evidence>